<feature type="domain" description="Glycosyltransferase 2-like" evidence="1">
    <location>
        <begin position="555"/>
        <end position="734"/>
    </location>
</feature>
<dbReference type="EMBL" id="JACHHK010000003">
    <property type="protein sequence ID" value="MBB5182907.1"/>
    <property type="molecule type" value="Genomic_DNA"/>
</dbReference>
<dbReference type="CDD" id="cd04184">
    <property type="entry name" value="GT2_RfbC_Mx_like"/>
    <property type="match status" value="1"/>
</dbReference>
<keyword evidence="2" id="KW-0808">Transferase</keyword>
<dbReference type="PANTHER" id="PTHR43179">
    <property type="entry name" value="RHAMNOSYLTRANSFERASE WBBL"/>
    <property type="match status" value="1"/>
</dbReference>
<dbReference type="GO" id="GO:0016757">
    <property type="term" value="F:glycosyltransferase activity"/>
    <property type="evidence" value="ECO:0007669"/>
    <property type="project" value="UniProtKB-KW"/>
</dbReference>
<dbReference type="CDD" id="cd04186">
    <property type="entry name" value="GT_2_like_c"/>
    <property type="match status" value="1"/>
</dbReference>
<dbReference type="Pfam" id="PF00535">
    <property type="entry name" value="Glycos_transf_2"/>
    <property type="match status" value="2"/>
</dbReference>
<feature type="domain" description="Glycosyltransferase 2-like" evidence="1">
    <location>
        <begin position="297"/>
        <end position="457"/>
    </location>
</feature>
<accession>A0A7W8CWI6</accession>
<dbReference type="InterPro" id="IPR029044">
    <property type="entry name" value="Nucleotide-diphossugar_trans"/>
</dbReference>
<dbReference type="RefSeq" id="WP_221248018.1">
    <property type="nucleotide sequence ID" value="NZ_JACHHK010000003.1"/>
</dbReference>
<reference evidence="2 3" key="1">
    <citation type="submission" date="2020-08" db="EMBL/GenBank/DDBJ databases">
        <title>Genomic Encyclopedia of Type Strains, Phase IV (KMG-IV): sequencing the most valuable type-strain genomes for metagenomic binning, comparative biology and taxonomic classification.</title>
        <authorList>
            <person name="Goeker M."/>
        </authorList>
    </citation>
    <scope>NUCLEOTIDE SEQUENCE [LARGE SCALE GENOMIC DNA]</scope>
    <source>
        <strain evidence="2 3">DSM 25799</strain>
    </source>
</reference>
<keyword evidence="3" id="KW-1185">Reference proteome</keyword>
<dbReference type="Gene3D" id="3.90.550.10">
    <property type="entry name" value="Spore Coat Polysaccharide Biosynthesis Protein SpsA, Chain A"/>
    <property type="match status" value="2"/>
</dbReference>
<evidence type="ECO:0000313" key="2">
    <source>
        <dbReference type="EMBL" id="MBB5182907.1"/>
    </source>
</evidence>
<sequence length="826" mass="94268">MKKDYIFHIDSLRYKNAPQSRYVLIKGWAFRNDGKPFDLAVVIDGKAMPATAETIDRPDVSKQLKGKTNGEGIGFSLYVPLSVPEITTLALQANCAGQSDDLLDRKKSQLDKIMDTLPFDYQLEIYLQDVNKGRTNAVGWLLSLDGTALSLSVVDSQGREPKTDKQFVVRKDLVEAGIVDEDHQTCGFNLSFDSEPHTQYYLRVSGPDGHTDLPMAHPKQSRISLVRSYLGAMSQENVRKAMDYLKENGVRQFMTRLKYGPNPNAVNYDEWRLSKLPNEQTLKAQRETQFEHTPKISIIVAAFNTPVPYLKDMIDTVRDQSYTNWQLCIADGSTDDTVQNYVRDHYGSEEKIVLKRLAENYGIAGNMNEAMKMADGDFIALYDHDDTLTPDALFEFVKAYNEDPSLEVFYSDEDKMNSDATKYFQPNFKPDFNIDLLCSNNYICHFFMVKKSIIDQVGMFRKEYDGAQDYDFILRCCEAAGPEHIHHVPKVLYHWRTHEQSTSSNPESKMYAFDAGTRAVQAHYDRMHIKAVASKSDWLGWYRTKYILQSHPLISIIIPNKDHTDDLDRCIQSIEKKSAYKNYEYIIVENNSTDPATFDYYHQLEASNPKAHVVYWQAAFNYSALNNFGAAHAKGDYFLLLNNDTELINSDCLEEMLGYCMREDVGAVGARLLYPDDTVQHAGVIIGIGGIAGHTFIGLEKDDPGYFNYAMSARDYSAVTAACMLVKRSVYEEVGGFNEQLAVAFNDVDFCLKIREAGYLIVYDPYAQLYHYESKSRGMEDTPEKVQRFNNEIKTIENRWHDILEKGDPCYNPNLTLERSDFSLKK</sequence>
<gene>
    <name evidence="2" type="ORF">HNQ47_000927</name>
</gene>
<evidence type="ECO:0000313" key="3">
    <source>
        <dbReference type="Proteomes" id="UP000539953"/>
    </source>
</evidence>
<evidence type="ECO:0000259" key="1">
    <source>
        <dbReference type="Pfam" id="PF00535"/>
    </source>
</evidence>
<comment type="caution">
    <text evidence="2">The sequence shown here is derived from an EMBL/GenBank/DDBJ whole genome shotgun (WGS) entry which is preliminary data.</text>
</comment>
<dbReference type="PANTHER" id="PTHR43179:SF7">
    <property type="entry name" value="RHAMNOSYLTRANSFERASE WBBL"/>
    <property type="match status" value="1"/>
</dbReference>
<name>A0A7W8CWI6_9FIRM</name>
<dbReference type="InterPro" id="IPR001173">
    <property type="entry name" value="Glyco_trans_2-like"/>
</dbReference>
<dbReference type="SUPFAM" id="SSF53448">
    <property type="entry name" value="Nucleotide-diphospho-sugar transferases"/>
    <property type="match status" value="2"/>
</dbReference>
<dbReference type="Proteomes" id="UP000539953">
    <property type="component" value="Unassembled WGS sequence"/>
</dbReference>
<proteinExistence type="predicted"/>
<dbReference type="AlphaFoldDB" id="A0A7W8CWI6"/>
<protein>
    <submittedName>
        <fullName evidence="2">GT2 family glycosyltransferase</fullName>
    </submittedName>
</protein>
<organism evidence="2 3">
    <name type="scientific">Catenisphaera adipataccumulans</name>
    <dbReference type="NCBI Taxonomy" id="700500"/>
    <lineage>
        <taxon>Bacteria</taxon>
        <taxon>Bacillati</taxon>
        <taxon>Bacillota</taxon>
        <taxon>Erysipelotrichia</taxon>
        <taxon>Erysipelotrichales</taxon>
        <taxon>Erysipelotrichaceae</taxon>
        <taxon>Catenisphaera</taxon>
    </lineage>
</organism>